<dbReference type="Gene3D" id="1.10.510.10">
    <property type="entry name" value="Transferase(Phosphotransferase) domain 1"/>
    <property type="match status" value="1"/>
</dbReference>
<dbReference type="InterPro" id="IPR011009">
    <property type="entry name" value="Kinase-like_dom_sf"/>
</dbReference>
<reference evidence="3" key="1">
    <citation type="submission" date="2023-10" db="EMBL/GenBank/DDBJ databases">
        <title>Genome assembly of Pristionchus species.</title>
        <authorList>
            <person name="Yoshida K."/>
            <person name="Sommer R.J."/>
        </authorList>
    </citation>
    <scope>NUCLEOTIDE SEQUENCE</scope>
    <source>
        <strain evidence="3">RS5133</strain>
    </source>
</reference>
<dbReference type="InterPro" id="IPR050235">
    <property type="entry name" value="CK1_Ser-Thr_kinase"/>
</dbReference>
<dbReference type="PROSITE" id="PS00108">
    <property type="entry name" value="PROTEIN_KINASE_ST"/>
    <property type="match status" value="1"/>
</dbReference>
<gene>
    <name evidence="3" type="ORF">PFISCL1PPCAC_5236</name>
</gene>
<feature type="non-terminal residue" evidence="3">
    <location>
        <position position="1"/>
    </location>
</feature>
<proteinExistence type="predicted"/>
<dbReference type="SMART" id="SM00220">
    <property type="entry name" value="S_TKc"/>
    <property type="match status" value="1"/>
</dbReference>
<dbReference type="EC" id="2.7.11.1" evidence="1"/>
<dbReference type="Proteomes" id="UP001432322">
    <property type="component" value="Unassembled WGS sequence"/>
</dbReference>
<dbReference type="InterPro" id="IPR008271">
    <property type="entry name" value="Ser/Thr_kinase_AS"/>
</dbReference>
<dbReference type="EMBL" id="BTSY01000002">
    <property type="protein sequence ID" value="GMT13939.1"/>
    <property type="molecule type" value="Genomic_DNA"/>
</dbReference>
<dbReference type="InterPro" id="IPR000719">
    <property type="entry name" value="Prot_kinase_dom"/>
</dbReference>
<evidence type="ECO:0000259" key="2">
    <source>
        <dbReference type="PROSITE" id="PS50011"/>
    </source>
</evidence>
<dbReference type="GO" id="GO:0004674">
    <property type="term" value="F:protein serine/threonine kinase activity"/>
    <property type="evidence" value="ECO:0007669"/>
    <property type="project" value="UniProtKB-EC"/>
</dbReference>
<dbReference type="Pfam" id="PF00069">
    <property type="entry name" value="Pkinase"/>
    <property type="match status" value="1"/>
</dbReference>
<sequence length="312" mass="35956">SLARSSRMPRNDKEAEDLAAYRPGVMIGGKWKIMEMMDEGGFGRVYRVQDTSSPSLYAALKIESNSMEGGSAIKLEKSALERIHKVGRRSHVPLLYRSSKRKNVSYMIVTLLGDNLKKIKERYYPNGYPLKCWVKIAIQSLYAIKVVHDSTFVHRDIKAANFVFGHPGEPKKARMVHIIDFGLARQYATVESKGKQKGKLKARPARPHTDFRGTWPFASPAMHDGCELGRKDDIWSLLFMWMDLYATLPWANLDTLEQIGNMKQRMRDEDMMIKMPPELLAVPKHLRKLDVYNRPDYPLIYNCLDKIFMRCK</sequence>
<dbReference type="PROSITE" id="PS50011">
    <property type="entry name" value="PROTEIN_KINASE_DOM"/>
    <property type="match status" value="1"/>
</dbReference>
<dbReference type="GO" id="GO:0005524">
    <property type="term" value="F:ATP binding"/>
    <property type="evidence" value="ECO:0007669"/>
    <property type="project" value="InterPro"/>
</dbReference>
<evidence type="ECO:0000313" key="3">
    <source>
        <dbReference type="EMBL" id="GMT13939.1"/>
    </source>
</evidence>
<accession>A0AAV5V3C9</accession>
<keyword evidence="4" id="KW-1185">Reference proteome</keyword>
<feature type="domain" description="Protein kinase" evidence="2">
    <location>
        <begin position="31"/>
        <end position="309"/>
    </location>
</feature>
<evidence type="ECO:0000256" key="1">
    <source>
        <dbReference type="ARBA" id="ARBA00012513"/>
    </source>
</evidence>
<dbReference type="AlphaFoldDB" id="A0AAV5V3C9"/>
<protein>
    <recommendedName>
        <fullName evidence="1">non-specific serine/threonine protein kinase</fullName>
        <ecNumber evidence="1">2.7.11.1</ecNumber>
    </recommendedName>
</protein>
<name>A0AAV5V3C9_9BILA</name>
<organism evidence="3 4">
    <name type="scientific">Pristionchus fissidentatus</name>
    <dbReference type="NCBI Taxonomy" id="1538716"/>
    <lineage>
        <taxon>Eukaryota</taxon>
        <taxon>Metazoa</taxon>
        <taxon>Ecdysozoa</taxon>
        <taxon>Nematoda</taxon>
        <taxon>Chromadorea</taxon>
        <taxon>Rhabditida</taxon>
        <taxon>Rhabditina</taxon>
        <taxon>Diplogasteromorpha</taxon>
        <taxon>Diplogasteroidea</taxon>
        <taxon>Neodiplogasteridae</taxon>
        <taxon>Pristionchus</taxon>
    </lineage>
</organism>
<evidence type="ECO:0000313" key="4">
    <source>
        <dbReference type="Proteomes" id="UP001432322"/>
    </source>
</evidence>
<comment type="caution">
    <text evidence="3">The sequence shown here is derived from an EMBL/GenBank/DDBJ whole genome shotgun (WGS) entry which is preliminary data.</text>
</comment>
<dbReference type="SUPFAM" id="SSF56112">
    <property type="entry name" value="Protein kinase-like (PK-like)"/>
    <property type="match status" value="1"/>
</dbReference>
<dbReference type="PANTHER" id="PTHR11909">
    <property type="entry name" value="CASEIN KINASE-RELATED"/>
    <property type="match status" value="1"/>
</dbReference>
<feature type="non-terminal residue" evidence="3">
    <location>
        <position position="312"/>
    </location>
</feature>